<proteinExistence type="predicted"/>
<dbReference type="OrthoDB" id="232723at2"/>
<protein>
    <submittedName>
        <fullName evidence="2">Mobile element protein</fullName>
    </submittedName>
</protein>
<feature type="domain" description="Transposase DDE" evidence="1">
    <location>
        <begin position="4"/>
        <end position="169"/>
    </location>
</feature>
<sequence>MPPLTSDAGLLPVRPFDERIGWTTRFADALDDPRNPARIDHSFRDMIRVRVYGILAGYFDQNDHDTLRTDPVFKLLADRSPDADDLASQPTLSRFENPIRIPSLIRLRDVFVDQFIASFAEPPVTLTFDLDAVDDPTHGNQQRTLFHGYYEQYQYLPLVVTCANTDDLVMLNFAARDSGRVPRR</sequence>
<evidence type="ECO:0000313" key="3">
    <source>
        <dbReference type="Proteomes" id="UP000214646"/>
    </source>
</evidence>
<name>A0A225DSL2_9BACT</name>
<organism evidence="2 3">
    <name type="scientific">Fimbriiglobus ruber</name>
    <dbReference type="NCBI Taxonomy" id="1908690"/>
    <lineage>
        <taxon>Bacteria</taxon>
        <taxon>Pseudomonadati</taxon>
        <taxon>Planctomycetota</taxon>
        <taxon>Planctomycetia</taxon>
        <taxon>Gemmatales</taxon>
        <taxon>Gemmataceae</taxon>
        <taxon>Fimbriiglobus</taxon>
    </lineage>
</organism>
<evidence type="ECO:0000313" key="2">
    <source>
        <dbReference type="EMBL" id="OWK40179.1"/>
    </source>
</evidence>
<dbReference type="Pfam" id="PF13701">
    <property type="entry name" value="DDE_Tnp_1_4"/>
    <property type="match status" value="1"/>
</dbReference>
<dbReference type="Proteomes" id="UP000214646">
    <property type="component" value="Unassembled WGS sequence"/>
</dbReference>
<accession>A0A225DSL2</accession>
<gene>
    <name evidence="2" type="ORF">FRUB_05098</name>
</gene>
<dbReference type="InterPro" id="IPR025668">
    <property type="entry name" value="Tnp_DDE_dom"/>
</dbReference>
<reference evidence="3" key="1">
    <citation type="submission" date="2017-06" db="EMBL/GenBank/DDBJ databases">
        <title>Genome analysis of Fimbriiglobus ruber SP5, the first member of the order Planctomycetales with confirmed chitinolytic capability.</title>
        <authorList>
            <person name="Ravin N.V."/>
            <person name="Rakitin A.L."/>
            <person name="Ivanova A.A."/>
            <person name="Beletsky A.V."/>
            <person name="Kulichevskaya I.S."/>
            <person name="Mardanov A.V."/>
            <person name="Dedysh S.N."/>
        </authorList>
    </citation>
    <scope>NUCLEOTIDE SEQUENCE [LARGE SCALE GENOMIC DNA]</scope>
    <source>
        <strain evidence="3">SP5</strain>
    </source>
</reference>
<dbReference type="EMBL" id="NIDE01000008">
    <property type="protein sequence ID" value="OWK40179.1"/>
    <property type="molecule type" value="Genomic_DNA"/>
</dbReference>
<keyword evidence="3" id="KW-1185">Reference proteome</keyword>
<evidence type="ECO:0000259" key="1">
    <source>
        <dbReference type="Pfam" id="PF13701"/>
    </source>
</evidence>
<comment type="caution">
    <text evidence="2">The sequence shown here is derived from an EMBL/GenBank/DDBJ whole genome shotgun (WGS) entry which is preliminary data.</text>
</comment>
<dbReference type="AlphaFoldDB" id="A0A225DSL2"/>